<dbReference type="GO" id="GO:0032259">
    <property type="term" value="P:methylation"/>
    <property type="evidence" value="ECO:0007669"/>
    <property type="project" value="UniProtKB-KW"/>
</dbReference>
<dbReference type="Proteomes" id="UP000015344">
    <property type="component" value="Unassembled WGS sequence"/>
</dbReference>
<gene>
    <name evidence="9" type="ORF">PAALTS15_25129</name>
</gene>
<feature type="active site" evidence="5">
    <location>
        <position position="116"/>
    </location>
</feature>
<feature type="transmembrane region" description="Helical" evidence="8">
    <location>
        <begin position="12"/>
        <end position="30"/>
    </location>
</feature>
<dbReference type="PANTHER" id="PTHR10629">
    <property type="entry name" value="CYTOSINE-SPECIFIC METHYLTRANSFERASE"/>
    <property type="match status" value="1"/>
</dbReference>
<dbReference type="GO" id="GO:0003677">
    <property type="term" value="F:DNA binding"/>
    <property type="evidence" value="ECO:0007669"/>
    <property type="project" value="TreeGrafter"/>
</dbReference>
<name>S9SJX9_PAEAL</name>
<dbReference type="GO" id="GO:0003886">
    <property type="term" value="F:DNA (cytosine-5-)-methyltransferase activity"/>
    <property type="evidence" value="ECO:0007669"/>
    <property type="project" value="UniProtKB-EC"/>
</dbReference>
<sequence length="435" mass="49705">MSNKVCPNHSFYFIIDVVCLTSVFYFDKIFKRAGEILMYKVLDLFAGCGGLSEGFVTAGFNVAASIEIDEKACETKRLNHPDTKVIQADLTQYSPTDLLEETKIKEFDLIIGGPPCQGFSLIGTRLGTSKLGKFIEDPRNKLYKEFVKYVRFFQPKMFLMENVPGLFSMHQGQIKEQILEDFSMDDPNGEFIGYEVKAQIVKAVEFGVPQTRERAIFIGVRKDISVTFEHPSAVFTEDNYFTVRDAIGDLPKLGIKDGKPKVPYTQKTNKYLELLNGKAKRIKRNNGYEEGYLYNHVTRFHNDRDRDIFRMIEPFQKLKDLDPEIIPIRLRNGFDDFYRKMDFNKPSPTIIAHLYKDGLAFVHPDGEQARSISIREAARLQSFPDSFVFVGTQSAMYKQIGNAVPPLLGYHLALHIKKILKEIKKGAELLDQCVV</sequence>
<proteinExistence type="inferred from homology"/>
<protein>
    <recommendedName>
        <fullName evidence="7">Cytosine-specific methyltransferase</fullName>
        <ecNumber evidence="7">2.1.1.37</ecNumber>
    </recommendedName>
</protein>
<keyword evidence="3 5" id="KW-0949">S-adenosyl-L-methionine</keyword>
<comment type="similarity">
    <text evidence="5 6">Belongs to the class I-like SAM-binding methyltransferase superfamily. C5-methyltransferase family.</text>
</comment>
<dbReference type="InterPro" id="IPR050390">
    <property type="entry name" value="C5-Methyltransferase"/>
</dbReference>
<evidence type="ECO:0000256" key="8">
    <source>
        <dbReference type="SAM" id="Phobius"/>
    </source>
</evidence>
<evidence type="ECO:0000256" key="2">
    <source>
        <dbReference type="ARBA" id="ARBA00022679"/>
    </source>
</evidence>
<dbReference type="Gene3D" id="3.40.50.150">
    <property type="entry name" value="Vaccinia Virus protein VP39"/>
    <property type="match status" value="1"/>
</dbReference>
<reference evidence="9 10" key="1">
    <citation type="submission" date="2013-05" db="EMBL/GenBank/DDBJ databases">
        <authorList>
            <person name="Strain E.A."/>
            <person name="Brown E."/>
            <person name="Allard M.W."/>
            <person name="Luo Y.L."/>
        </authorList>
    </citation>
    <scope>NUCLEOTIDE SEQUENCE [LARGE SCALE GENOMIC DNA]</scope>
    <source>
        <strain evidence="9 10">TS-15</strain>
    </source>
</reference>
<organism evidence="9 10">
    <name type="scientific">Paenibacillus alvei TS-15</name>
    <dbReference type="NCBI Taxonomy" id="1117108"/>
    <lineage>
        <taxon>Bacteria</taxon>
        <taxon>Bacillati</taxon>
        <taxon>Bacillota</taxon>
        <taxon>Bacilli</taxon>
        <taxon>Bacillales</taxon>
        <taxon>Paenibacillaceae</taxon>
        <taxon>Paenibacillus</taxon>
    </lineage>
</organism>
<accession>S9SJX9</accession>
<dbReference type="InterPro" id="IPR031303">
    <property type="entry name" value="C5_meth_CS"/>
</dbReference>
<comment type="caution">
    <text evidence="9">The sequence shown here is derived from an EMBL/GenBank/DDBJ whole genome shotgun (WGS) entry which is preliminary data.</text>
</comment>
<dbReference type="PROSITE" id="PS00095">
    <property type="entry name" value="C5_MTASE_2"/>
    <property type="match status" value="1"/>
</dbReference>
<evidence type="ECO:0000256" key="1">
    <source>
        <dbReference type="ARBA" id="ARBA00022603"/>
    </source>
</evidence>
<dbReference type="EMBL" id="ATMT01000086">
    <property type="protein sequence ID" value="EPY04403.1"/>
    <property type="molecule type" value="Genomic_DNA"/>
</dbReference>
<evidence type="ECO:0000313" key="9">
    <source>
        <dbReference type="EMBL" id="EPY04403.1"/>
    </source>
</evidence>
<keyword evidence="1 5" id="KW-0489">Methyltransferase</keyword>
<dbReference type="REBASE" id="70805">
    <property type="entry name" value="M.PalTS15ORF25129P"/>
</dbReference>
<dbReference type="EC" id="2.1.1.37" evidence="7"/>
<evidence type="ECO:0000313" key="10">
    <source>
        <dbReference type="Proteomes" id="UP000015344"/>
    </source>
</evidence>
<dbReference type="InterPro" id="IPR018117">
    <property type="entry name" value="C5_DNA_meth_AS"/>
</dbReference>
<keyword evidence="8" id="KW-0812">Transmembrane</keyword>
<dbReference type="GO" id="GO:0009307">
    <property type="term" value="P:DNA restriction-modification system"/>
    <property type="evidence" value="ECO:0007669"/>
    <property type="project" value="UniProtKB-KW"/>
</dbReference>
<comment type="catalytic activity">
    <reaction evidence="7">
        <text>a 2'-deoxycytidine in DNA + S-adenosyl-L-methionine = a 5-methyl-2'-deoxycytidine in DNA + S-adenosyl-L-homocysteine + H(+)</text>
        <dbReference type="Rhea" id="RHEA:13681"/>
        <dbReference type="Rhea" id="RHEA-COMP:11369"/>
        <dbReference type="Rhea" id="RHEA-COMP:11370"/>
        <dbReference type="ChEBI" id="CHEBI:15378"/>
        <dbReference type="ChEBI" id="CHEBI:57856"/>
        <dbReference type="ChEBI" id="CHEBI:59789"/>
        <dbReference type="ChEBI" id="CHEBI:85452"/>
        <dbReference type="ChEBI" id="CHEBI:85454"/>
        <dbReference type="EC" id="2.1.1.37"/>
    </reaction>
</comment>
<dbReference type="PANTHER" id="PTHR10629:SF52">
    <property type="entry name" value="DNA (CYTOSINE-5)-METHYLTRANSFERASE 1"/>
    <property type="match status" value="1"/>
</dbReference>
<evidence type="ECO:0000256" key="4">
    <source>
        <dbReference type="ARBA" id="ARBA00022747"/>
    </source>
</evidence>
<dbReference type="SUPFAM" id="SSF53335">
    <property type="entry name" value="S-adenosyl-L-methionine-dependent methyltransferases"/>
    <property type="match status" value="1"/>
</dbReference>
<dbReference type="Pfam" id="PF00145">
    <property type="entry name" value="DNA_methylase"/>
    <property type="match status" value="1"/>
</dbReference>
<keyword evidence="8" id="KW-1133">Transmembrane helix</keyword>
<dbReference type="Gene3D" id="3.90.120.10">
    <property type="entry name" value="DNA Methylase, subunit A, domain 2"/>
    <property type="match status" value="1"/>
</dbReference>
<keyword evidence="4" id="KW-0680">Restriction system</keyword>
<dbReference type="NCBIfam" id="TIGR00675">
    <property type="entry name" value="dcm"/>
    <property type="match status" value="1"/>
</dbReference>
<dbReference type="PROSITE" id="PS51679">
    <property type="entry name" value="SAM_MT_C5"/>
    <property type="match status" value="1"/>
</dbReference>
<evidence type="ECO:0000256" key="3">
    <source>
        <dbReference type="ARBA" id="ARBA00022691"/>
    </source>
</evidence>
<dbReference type="InterPro" id="IPR029063">
    <property type="entry name" value="SAM-dependent_MTases_sf"/>
</dbReference>
<evidence type="ECO:0000256" key="5">
    <source>
        <dbReference type="PROSITE-ProRule" id="PRU01016"/>
    </source>
</evidence>
<dbReference type="InterPro" id="IPR001525">
    <property type="entry name" value="C5_MeTfrase"/>
</dbReference>
<dbReference type="PATRIC" id="fig|1117108.3.peg.5196"/>
<dbReference type="PROSITE" id="PS00094">
    <property type="entry name" value="C5_MTASE_1"/>
    <property type="match status" value="1"/>
</dbReference>
<keyword evidence="2 5" id="KW-0808">Transferase</keyword>
<dbReference type="PRINTS" id="PR00105">
    <property type="entry name" value="C5METTRFRASE"/>
</dbReference>
<keyword evidence="8" id="KW-0472">Membrane</keyword>
<dbReference type="AlphaFoldDB" id="S9SJX9"/>
<evidence type="ECO:0000256" key="7">
    <source>
        <dbReference type="RuleBase" id="RU000417"/>
    </source>
</evidence>
<dbReference type="RefSeq" id="WP_021262198.1">
    <property type="nucleotide sequence ID" value="NZ_ATMT01000086.1"/>
</dbReference>
<evidence type="ECO:0000256" key="6">
    <source>
        <dbReference type="RuleBase" id="RU000416"/>
    </source>
</evidence>
<dbReference type="eggNOG" id="COG0270">
    <property type="taxonomic scope" value="Bacteria"/>
</dbReference>
<dbReference type="GO" id="GO:0044027">
    <property type="term" value="P:negative regulation of gene expression via chromosomal CpG island methylation"/>
    <property type="evidence" value="ECO:0007669"/>
    <property type="project" value="TreeGrafter"/>
</dbReference>